<dbReference type="AlphaFoldDB" id="A0A1W1ZBU2"/>
<reference evidence="11" key="1">
    <citation type="submission" date="2017-04" db="EMBL/GenBank/DDBJ databases">
        <authorList>
            <person name="Varghese N."/>
            <person name="Submissions S."/>
        </authorList>
    </citation>
    <scope>NUCLEOTIDE SEQUENCE [LARGE SCALE GENOMIC DNA]</scope>
    <source>
        <strain evidence="11">DSM 21500</strain>
    </source>
</reference>
<dbReference type="GO" id="GO:0005886">
    <property type="term" value="C:plasma membrane"/>
    <property type="evidence" value="ECO:0007669"/>
    <property type="project" value="UniProtKB-SubCell"/>
</dbReference>
<feature type="transmembrane region" description="Helical" evidence="8">
    <location>
        <begin position="118"/>
        <end position="141"/>
    </location>
</feature>
<keyword evidence="2" id="KW-1003">Cell membrane</keyword>
<dbReference type="Proteomes" id="UP000243884">
    <property type="component" value="Unassembled WGS sequence"/>
</dbReference>
<dbReference type="OrthoDB" id="9810047at2"/>
<dbReference type="STRING" id="371602.SAMN04487984_1239"/>
<proteinExistence type="inferred from homology"/>
<evidence type="ECO:0000256" key="5">
    <source>
        <dbReference type="ARBA" id="ARBA00022989"/>
    </source>
</evidence>
<dbReference type="EMBL" id="FWXK01000007">
    <property type="protein sequence ID" value="SMC45681.1"/>
    <property type="molecule type" value="Genomic_DNA"/>
</dbReference>
<name>A0A1W1ZBU2_9LACT</name>
<keyword evidence="11" id="KW-1185">Reference proteome</keyword>
<evidence type="ECO:0000313" key="11">
    <source>
        <dbReference type="Proteomes" id="UP000243884"/>
    </source>
</evidence>
<dbReference type="RefSeq" id="WP_084099354.1">
    <property type="nucleotide sequence ID" value="NZ_FWXK01000007.1"/>
</dbReference>
<comment type="subcellular location">
    <subcellularLocation>
        <location evidence="1">Cell membrane</location>
        <topology evidence="1">Multi-pass membrane protein</topology>
    </subcellularLocation>
</comment>
<keyword evidence="5 8" id="KW-1133">Transmembrane helix</keyword>
<evidence type="ECO:0000256" key="1">
    <source>
        <dbReference type="ARBA" id="ARBA00004651"/>
    </source>
</evidence>
<keyword evidence="6 8" id="KW-0472">Membrane</keyword>
<keyword evidence="3" id="KW-0997">Cell inner membrane</keyword>
<evidence type="ECO:0000256" key="3">
    <source>
        <dbReference type="ARBA" id="ARBA00022519"/>
    </source>
</evidence>
<gene>
    <name evidence="10" type="ORF">SAMN04487984_1239</name>
</gene>
<evidence type="ECO:0000259" key="9">
    <source>
        <dbReference type="Pfam" id="PF12821"/>
    </source>
</evidence>
<dbReference type="PANTHER" id="PTHR34390">
    <property type="entry name" value="UPF0442 PROTEIN YJJB-RELATED"/>
    <property type="match status" value="1"/>
</dbReference>
<accession>A0A1W1ZBU2</accession>
<feature type="transmembrane region" description="Helical" evidence="8">
    <location>
        <begin position="80"/>
        <end position="98"/>
    </location>
</feature>
<feature type="transmembrane region" description="Helical" evidence="8">
    <location>
        <begin position="43"/>
        <end position="68"/>
    </location>
</feature>
<comment type="similarity">
    <text evidence="7">Belongs to the ThrE exporter (TC 2.A.79) family.</text>
</comment>
<evidence type="ECO:0000313" key="10">
    <source>
        <dbReference type="EMBL" id="SMC45681.1"/>
    </source>
</evidence>
<dbReference type="Pfam" id="PF12821">
    <property type="entry name" value="ThrE_2"/>
    <property type="match status" value="1"/>
</dbReference>
<dbReference type="GO" id="GO:0015744">
    <property type="term" value="P:succinate transport"/>
    <property type="evidence" value="ECO:0007669"/>
    <property type="project" value="TreeGrafter"/>
</dbReference>
<evidence type="ECO:0000256" key="4">
    <source>
        <dbReference type="ARBA" id="ARBA00022692"/>
    </source>
</evidence>
<dbReference type="InterPro" id="IPR024528">
    <property type="entry name" value="ThrE_2"/>
</dbReference>
<evidence type="ECO:0000256" key="2">
    <source>
        <dbReference type="ARBA" id="ARBA00022475"/>
    </source>
</evidence>
<evidence type="ECO:0000256" key="6">
    <source>
        <dbReference type="ARBA" id="ARBA00023136"/>
    </source>
</evidence>
<evidence type="ECO:0000256" key="8">
    <source>
        <dbReference type="SAM" id="Phobius"/>
    </source>
</evidence>
<evidence type="ECO:0000256" key="7">
    <source>
        <dbReference type="ARBA" id="ARBA00034125"/>
    </source>
</evidence>
<dbReference type="InterPro" id="IPR050539">
    <property type="entry name" value="ThrE_Dicarb/AminoAcid_Exp"/>
</dbReference>
<organism evidence="10 11">
    <name type="scientific">Aerococcus suis</name>
    <dbReference type="NCBI Taxonomy" id="371602"/>
    <lineage>
        <taxon>Bacteria</taxon>
        <taxon>Bacillati</taxon>
        <taxon>Bacillota</taxon>
        <taxon>Bacilli</taxon>
        <taxon>Lactobacillales</taxon>
        <taxon>Aerococcaceae</taxon>
        <taxon>Aerococcus</taxon>
    </lineage>
</organism>
<sequence length="166" mass="18693">MMAFIFQLIGAYLVSIVCAIFLEAPKNLMFKVPIVVVGGWFVYLILLNGLGINIIVATYLASLVIAWLSHKMARRYHKPVTLFFLPGFFTLVPGGGMYRTALAFIQGETTSGFQELGTTMFTALAIALAVYTIDSAVNIKYNQQRPKFIRKNRMIPLRKYTKNKSR</sequence>
<dbReference type="PANTHER" id="PTHR34390:SF1">
    <property type="entry name" value="SUCCINATE TRANSPORTER SUBUNIT YJJB-RELATED"/>
    <property type="match status" value="1"/>
</dbReference>
<feature type="domain" description="Threonine/Serine exporter ThrE" evidence="9">
    <location>
        <begin position="7"/>
        <end position="134"/>
    </location>
</feature>
<protein>
    <submittedName>
        <fullName evidence="10">Uncharacterized membrane protein YjjB, DUF3815 family</fullName>
    </submittedName>
</protein>
<keyword evidence="4 8" id="KW-0812">Transmembrane</keyword>